<evidence type="ECO:0000313" key="3">
    <source>
        <dbReference type="Proteomes" id="UP000078541"/>
    </source>
</evidence>
<organism evidence="2 3">
    <name type="scientific">Trachymyrmex septentrionalis</name>
    <dbReference type="NCBI Taxonomy" id="34720"/>
    <lineage>
        <taxon>Eukaryota</taxon>
        <taxon>Metazoa</taxon>
        <taxon>Ecdysozoa</taxon>
        <taxon>Arthropoda</taxon>
        <taxon>Hexapoda</taxon>
        <taxon>Insecta</taxon>
        <taxon>Pterygota</taxon>
        <taxon>Neoptera</taxon>
        <taxon>Endopterygota</taxon>
        <taxon>Hymenoptera</taxon>
        <taxon>Apocrita</taxon>
        <taxon>Aculeata</taxon>
        <taxon>Formicoidea</taxon>
        <taxon>Formicidae</taxon>
        <taxon>Myrmicinae</taxon>
        <taxon>Trachymyrmex</taxon>
    </lineage>
</organism>
<evidence type="ECO:0000256" key="1">
    <source>
        <dbReference type="SAM" id="MobiDB-lite"/>
    </source>
</evidence>
<sequence>MNLRRSDDDNDYLFAETPNADDSFVKACGITTQRTSTLPCDKKEKTWRDGDSENARAKGYEMKFSSHPFCVSEGIPVRQEVPSRNPRKRKKNRPKEEKEGKDEIGEGDEEEG</sequence>
<dbReference type="Proteomes" id="UP000078541">
    <property type="component" value="Unassembled WGS sequence"/>
</dbReference>
<protein>
    <submittedName>
        <fullName evidence="2">Uncharacterized protein</fullName>
    </submittedName>
</protein>
<proteinExistence type="predicted"/>
<name>A0A195F5K0_9HYME</name>
<feature type="compositionally biased region" description="Basic and acidic residues" evidence="1">
    <location>
        <begin position="94"/>
        <end position="104"/>
    </location>
</feature>
<keyword evidence="3" id="KW-1185">Reference proteome</keyword>
<evidence type="ECO:0000313" key="2">
    <source>
        <dbReference type="EMBL" id="KYN35457.1"/>
    </source>
</evidence>
<gene>
    <name evidence="2" type="ORF">ALC56_10014</name>
</gene>
<feature type="region of interest" description="Disordered" evidence="1">
    <location>
        <begin position="71"/>
        <end position="112"/>
    </location>
</feature>
<accession>A0A195F5K0</accession>
<dbReference type="AlphaFoldDB" id="A0A195F5K0"/>
<reference evidence="2 3" key="1">
    <citation type="submission" date="2016-03" db="EMBL/GenBank/DDBJ databases">
        <title>Trachymyrmex septentrionalis WGS genome.</title>
        <authorList>
            <person name="Nygaard S."/>
            <person name="Hu H."/>
            <person name="Boomsma J."/>
            <person name="Zhang G."/>
        </authorList>
    </citation>
    <scope>NUCLEOTIDE SEQUENCE [LARGE SCALE GENOMIC DNA]</scope>
    <source>
        <strain evidence="2">Tsep2-gDNA-1</strain>
        <tissue evidence="2">Whole body</tissue>
    </source>
</reference>
<dbReference type="EMBL" id="KQ981805">
    <property type="protein sequence ID" value="KYN35457.1"/>
    <property type="molecule type" value="Genomic_DNA"/>
</dbReference>